<dbReference type="AlphaFoldDB" id="A0A3G8H331"/>
<evidence type="ECO:0000313" key="2">
    <source>
        <dbReference type="Proteomes" id="UP000270411"/>
    </source>
</evidence>
<dbReference type="Proteomes" id="UP000270411">
    <property type="component" value="Chromosome 1"/>
</dbReference>
<accession>A0A3G8H331</accession>
<reference evidence="2" key="1">
    <citation type="submission" date="2018-11" db="EMBL/GenBank/DDBJ databases">
        <title>FDA dAtabase for Regulatory Grade micrObial Sequences (FDA-ARGOS): Supporting development and validation of Infectious Disease Dx tests.</title>
        <authorList>
            <person name="Goldberg B."/>
            <person name="Campos J."/>
            <person name="Tallon L."/>
            <person name="Sadzewicz L."/>
            <person name="Zhao X."/>
            <person name="Vavikolanu K."/>
            <person name="Mehta A."/>
            <person name="Aluvathingal J."/>
            <person name="Nadendla S."/>
            <person name="Geyer C."/>
            <person name="Nandy P."/>
            <person name="Yan Y."/>
            <person name="Sichtig H."/>
        </authorList>
    </citation>
    <scope>NUCLEOTIDE SEQUENCE [LARGE SCALE GENOMIC DNA]</scope>
    <source>
        <strain evidence="2">FDAARGOS_614</strain>
    </source>
</reference>
<sequence length="110" mass="11925">MNGRDFIVLDLLMAQISQRRRQWRWPPSFALPVVSGVTLEQLAAATAGGNPAILAMSLTRGGHAVVVDGVTMRAGQAVVAILDPALGWQYFTPVEQFVRQFSGQAIFTGR</sequence>
<proteinExistence type="predicted"/>
<dbReference type="KEGG" id="cpau:EHF44_16360"/>
<evidence type="ECO:0000313" key="1">
    <source>
        <dbReference type="EMBL" id="AZG14868.1"/>
    </source>
</evidence>
<dbReference type="EMBL" id="CP033969">
    <property type="protein sequence ID" value="AZG14868.1"/>
    <property type="molecule type" value="Genomic_DNA"/>
</dbReference>
<organism evidence="1 2">
    <name type="scientific">Cupriavidus pauculus</name>
    <dbReference type="NCBI Taxonomy" id="82633"/>
    <lineage>
        <taxon>Bacteria</taxon>
        <taxon>Pseudomonadati</taxon>
        <taxon>Pseudomonadota</taxon>
        <taxon>Betaproteobacteria</taxon>
        <taxon>Burkholderiales</taxon>
        <taxon>Burkholderiaceae</taxon>
        <taxon>Cupriavidus</taxon>
    </lineage>
</organism>
<dbReference type="OrthoDB" id="9153660at2"/>
<dbReference type="Gene3D" id="3.90.70.10">
    <property type="entry name" value="Cysteine proteinases"/>
    <property type="match status" value="1"/>
</dbReference>
<protein>
    <recommendedName>
        <fullName evidence="3">Peptidase C39 domain-containing protein</fullName>
    </recommendedName>
</protein>
<name>A0A3G8H331_9BURK</name>
<evidence type="ECO:0008006" key="3">
    <source>
        <dbReference type="Google" id="ProtNLM"/>
    </source>
</evidence>
<dbReference type="RefSeq" id="WP_124684622.1">
    <property type="nucleotide sequence ID" value="NZ_CP033969.1"/>
</dbReference>
<gene>
    <name evidence="1" type="ORF">EHF44_16360</name>
</gene>